<protein>
    <submittedName>
        <fullName evidence="2">Uncharacterized protein</fullName>
    </submittedName>
</protein>
<evidence type="ECO:0000256" key="1">
    <source>
        <dbReference type="SAM" id="MobiDB-lite"/>
    </source>
</evidence>
<feature type="compositionally biased region" description="Basic residues" evidence="1">
    <location>
        <begin position="93"/>
        <end position="109"/>
    </location>
</feature>
<dbReference type="AlphaFoldDB" id="X1E4J2"/>
<reference evidence="2" key="1">
    <citation type="journal article" date="2014" name="Front. Microbiol.">
        <title>High frequency of phylogenetically diverse reductive dehalogenase-homologous genes in deep subseafloor sedimentary metagenomes.</title>
        <authorList>
            <person name="Kawai M."/>
            <person name="Futagami T."/>
            <person name="Toyoda A."/>
            <person name="Takaki Y."/>
            <person name="Nishi S."/>
            <person name="Hori S."/>
            <person name="Arai W."/>
            <person name="Tsubouchi T."/>
            <person name="Morono Y."/>
            <person name="Uchiyama I."/>
            <person name="Ito T."/>
            <person name="Fujiyama A."/>
            <person name="Inagaki F."/>
            <person name="Takami H."/>
        </authorList>
    </citation>
    <scope>NUCLEOTIDE SEQUENCE</scope>
    <source>
        <strain evidence="2">Expedition CK06-06</strain>
    </source>
</reference>
<feature type="non-terminal residue" evidence="2">
    <location>
        <position position="257"/>
    </location>
</feature>
<feature type="compositionally biased region" description="Acidic residues" evidence="1">
    <location>
        <begin position="112"/>
        <end position="132"/>
    </location>
</feature>
<name>X1E4J2_9ZZZZ</name>
<evidence type="ECO:0000313" key="2">
    <source>
        <dbReference type="EMBL" id="GAH12109.1"/>
    </source>
</evidence>
<feature type="compositionally biased region" description="Basic and acidic residues" evidence="1">
    <location>
        <begin position="144"/>
        <end position="162"/>
    </location>
</feature>
<dbReference type="EMBL" id="BART01031229">
    <property type="protein sequence ID" value="GAH12109.1"/>
    <property type="molecule type" value="Genomic_DNA"/>
</dbReference>
<comment type="caution">
    <text evidence="2">The sequence shown here is derived from an EMBL/GenBank/DDBJ whole genome shotgun (WGS) entry which is preliminary data.</text>
</comment>
<feature type="region of interest" description="Disordered" evidence="1">
    <location>
        <begin position="82"/>
        <end position="174"/>
    </location>
</feature>
<gene>
    <name evidence="2" type="ORF">S01H4_54294</name>
</gene>
<sequence>ELSDLKSEDLKNLPVSASYDDVGVGNIQKVGKIHHIAVSLNKNEQDRCSQMGTACNVSIMDTIHDHSLIEVESATDSDINNKGVLRADFSQPPKKKNKKEKAMGKKKKNKDAEEEDDEEVKEEDTIEEDVADGENKIMTGGESKYPKGKVDGDDPEVEEKIKGSPYGSPKGQKIGAKSKDLIEIDSVKDMIAEGIKEGIKEAMKPYKEAEDAKLASDFREVLIKDPYGYSEDYLKDKSFSKLKEIKEDFEQSKAYKD</sequence>
<organism evidence="2">
    <name type="scientific">marine sediment metagenome</name>
    <dbReference type="NCBI Taxonomy" id="412755"/>
    <lineage>
        <taxon>unclassified sequences</taxon>
        <taxon>metagenomes</taxon>
        <taxon>ecological metagenomes</taxon>
    </lineage>
</organism>
<accession>X1E4J2</accession>
<proteinExistence type="predicted"/>
<feature type="non-terminal residue" evidence="2">
    <location>
        <position position="1"/>
    </location>
</feature>